<keyword evidence="1" id="KW-0812">Transmembrane</keyword>
<feature type="transmembrane region" description="Helical" evidence="1">
    <location>
        <begin position="154"/>
        <end position="180"/>
    </location>
</feature>
<feature type="transmembrane region" description="Helical" evidence="1">
    <location>
        <begin position="121"/>
        <end position="142"/>
    </location>
</feature>
<feature type="transmembrane region" description="Helical" evidence="1">
    <location>
        <begin position="91"/>
        <end position="109"/>
    </location>
</feature>
<gene>
    <name evidence="2" type="ORF">SAMN04515674_102164</name>
</gene>
<evidence type="ECO:0000256" key="1">
    <source>
        <dbReference type="SAM" id="Phobius"/>
    </source>
</evidence>
<feature type="transmembrane region" description="Helical" evidence="1">
    <location>
        <begin position="192"/>
        <end position="211"/>
    </location>
</feature>
<accession>A0A1I5NXG8</accession>
<feature type="transmembrane region" description="Helical" evidence="1">
    <location>
        <begin position="36"/>
        <end position="56"/>
    </location>
</feature>
<evidence type="ECO:0000313" key="2">
    <source>
        <dbReference type="EMBL" id="SFP26484.1"/>
    </source>
</evidence>
<dbReference type="Proteomes" id="UP000199306">
    <property type="component" value="Unassembled WGS sequence"/>
</dbReference>
<reference evidence="2 3" key="1">
    <citation type="submission" date="2016-10" db="EMBL/GenBank/DDBJ databases">
        <authorList>
            <person name="de Groot N.N."/>
        </authorList>
    </citation>
    <scope>NUCLEOTIDE SEQUENCE [LARGE SCALE GENOMIC DNA]</scope>
    <source>
        <strain evidence="3">E92,LMG 26720,CCM 7988</strain>
    </source>
</reference>
<protein>
    <submittedName>
        <fullName evidence="2">Uncharacterized protein</fullName>
    </submittedName>
</protein>
<dbReference type="OrthoDB" id="651989at2"/>
<proteinExistence type="predicted"/>
<dbReference type="AlphaFoldDB" id="A0A1I5NXG8"/>
<feature type="transmembrane region" description="Helical" evidence="1">
    <location>
        <begin position="6"/>
        <end position="24"/>
    </location>
</feature>
<feature type="transmembrane region" description="Helical" evidence="1">
    <location>
        <begin position="62"/>
        <end position="79"/>
    </location>
</feature>
<name>A0A1I5NXG8_9BACT</name>
<dbReference type="EMBL" id="FOXH01000002">
    <property type="protein sequence ID" value="SFP26484.1"/>
    <property type="molecule type" value="Genomic_DNA"/>
</dbReference>
<keyword evidence="1" id="KW-0472">Membrane</keyword>
<evidence type="ECO:0000313" key="3">
    <source>
        <dbReference type="Proteomes" id="UP000199306"/>
    </source>
</evidence>
<keyword evidence="1" id="KW-1133">Transmembrane helix</keyword>
<dbReference type="STRING" id="1079859.SAMN04515674_102164"/>
<dbReference type="RefSeq" id="WP_143095147.1">
    <property type="nucleotide sequence ID" value="NZ_FOXH01000002.1"/>
</dbReference>
<keyword evidence="3" id="KW-1185">Reference proteome</keyword>
<organism evidence="2 3">
    <name type="scientific">Pseudarcicella hirudinis</name>
    <dbReference type="NCBI Taxonomy" id="1079859"/>
    <lineage>
        <taxon>Bacteria</taxon>
        <taxon>Pseudomonadati</taxon>
        <taxon>Bacteroidota</taxon>
        <taxon>Cytophagia</taxon>
        <taxon>Cytophagales</taxon>
        <taxon>Flectobacillaceae</taxon>
        <taxon>Pseudarcicella</taxon>
    </lineage>
</organism>
<sequence length="224" mass="26647">MSFKWICIYISSIAILFPMIVGIIKINYFTKPLRTIYIAIIIALILEILSWVMPFLTGSNHWAFNVLNVFEFSLLAFFYYQLAENKRLKKWMLFITTFFTLFFLSFYILHLEVLNRYNSLVNSLICLLLTIFSLGYFYQLLLYPKTDKISEYPYFWITVAVLLNFSGNFFLTLFIEFMLFGTKDKSLSQLVIINYILLFVFRFFLGLGLLYSRTLNKLEKIVDF</sequence>